<evidence type="ECO:0000313" key="2">
    <source>
        <dbReference type="EMBL" id="MEJ2890118.1"/>
    </source>
</evidence>
<reference evidence="2 3" key="1">
    <citation type="submission" date="2024-03" db="EMBL/GenBank/DDBJ databases">
        <title>Actinomycetospora sp. OC33-EN06, a novel actinomycete isolated from wild orchid (Aerides multiflora).</title>
        <authorList>
            <person name="Suriyachadkun C."/>
        </authorList>
    </citation>
    <scope>NUCLEOTIDE SEQUENCE [LARGE SCALE GENOMIC DNA]</scope>
    <source>
        <strain evidence="2 3">OC33-EN06</strain>
    </source>
</reference>
<evidence type="ECO:0000256" key="1">
    <source>
        <dbReference type="ARBA" id="ARBA00023002"/>
    </source>
</evidence>
<keyword evidence="1" id="KW-0560">Oxidoreductase</keyword>
<dbReference type="RefSeq" id="WP_337718321.1">
    <property type="nucleotide sequence ID" value="NZ_JBBEGL010000010.1"/>
</dbReference>
<dbReference type="SUPFAM" id="SSF51971">
    <property type="entry name" value="Nucleotide-binding domain"/>
    <property type="match status" value="1"/>
</dbReference>
<dbReference type="PANTHER" id="PTHR43539:SF78">
    <property type="entry name" value="FLAVIN-CONTAINING MONOOXYGENASE"/>
    <property type="match status" value="1"/>
</dbReference>
<proteinExistence type="predicted"/>
<organism evidence="2 3">
    <name type="scientific">Actinomycetospora aeridis</name>
    <dbReference type="NCBI Taxonomy" id="3129231"/>
    <lineage>
        <taxon>Bacteria</taxon>
        <taxon>Bacillati</taxon>
        <taxon>Actinomycetota</taxon>
        <taxon>Actinomycetes</taxon>
        <taxon>Pseudonocardiales</taxon>
        <taxon>Pseudonocardiaceae</taxon>
        <taxon>Actinomycetospora</taxon>
    </lineage>
</organism>
<dbReference type="PRINTS" id="PR00411">
    <property type="entry name" value="PNDRDTASEI"/>
</dbReference>
<dbReference type="Pfam" id="PF13738">
    <property type="entry name" value="Pyr_redox_3"/>
    <property type="match status" value="1"/>
</dbReference>
<dbReference type="Proteomes" id="UP001370100">
    <property type="component" value="Unassembled WGS sequence"/>
</dbReference>
<protein>
    <submittedName>
        <fullName evidence="2">NAD(P)-binding domain-containing protein</fullName>
    </submittedName>
</protein>
<dbReference type="SUPFAM" id="SSF51905">
    <property type="entry name" value="FAD/NAD(P)-binding domain"/>
    <property type="match status" value="1"/>
</dbReference>
<name>A0ABU8NCK4_9PSEU</name>
<comment type="caution">
    <text evidence="2">The sequence shown here is derived from an EMBL/GenBank/DDBJ whole genome shotgun (WGS) entry which is preliminary data.</text>
</comment>
<dbReference type="PANTHER" id="PTHR43539">
    <property type="entry name" value="FLAVIN-BINDING MONOOXYGENASE-LIKE PROTEIN (AFU_ORTHOLOGUE AFUA_4G09220)"/>
    <property type="match status" value="1"/>
</dbReference>
<dbReference type="EMBL" id="JBBEGL010000010">
    <property type="protein sequence ID" value="MEJ2890118.1"/>
    <property type="molecule type" value="Genomic_DNA"/>
</dbReference>
<gene>
    <name evidence="2" type="ORF">WCD41_26905</name>
</gene>
<accession>A0ABU8NCK4</accession>
<dbReference type="Gene3D" id="3.50.50.60">
    <property type="entry name" value="FAD/NAD(P)-binding domain"/>
    <property type="match status" value="2"/>
</dbReference>
<dbReference type="InterPro" id="IPR036188">
    <property type="entry name" value="FAD/NAD-bd_sf"/>
</dbReference>
<keyword evidence="3" id="KW-1185">Reference proteome</keyword>
<dbReference type="InterPro" id="IPR050982">
    <property type="entry name" value="Auxin_biosynth/cation_transpt"/>
</dbReference>
<sequence>MDVIVIGAGQAGLAMSRCLTRRGVGHVVLERGRVGQRWRRERWDSFTLLSPNWQTRLPEGAYTGSDPDGFMTGREVAAMLGDYAAHTGAEVCEGVTVRAVDPDAAGWRVRTDKGDLTAPAVVVATGDLDVPAVPALAADLPPHVVQLHTRDYRRPGALPPGGVLVVGAGPSGQQIAGELARAGRAVHLAVGRHKCLPRRYRGHDTYWWMDRMGTLSRTRESLPDPSAVRTPNAVLTGGTRDLDLHRLVADGVVPHGRLVGVRDGTASFDGTLPAMVAEAEDNAVRFRARVDGFVARSGLDVAPEPARLPRPAPWAEEADRALVLGRIGTVVWATGFRRDFSWVHAAVLDAAGEPVQRRGVTAAEGLYFLGLKWLHHRSSSFLDGVGADAEYLSRFLADQLASSRSSWRTRAASRVRWSRSGTLAAAPAASA</sequence>
<evidence type="ECO:0000313" key="3">
    <source>
        <dbReference type="Proteomes" id="UP001370100"/>
    </source>
</evidence>